<sequence length="103" mass="11285">VPAIPDLNPLKLNSGLFTALHHASLPRSAVDKVLAGKRKPGQTETHPDQKEISVFSMTHTSEMTSQCPSKPGDRLTVNHWSNPLTSFSKVKSLGHTSSKKRKM</sequence>
<dbReference type="Proteomes" id="UP000735302">
    <property type="component" value="Unassembled WGS sequence"/>
</dbReference>
<gene>
    <name evidence="1" type="ORF">PoB_006641200</name>
</gene>
<accession>A0AAV4D710</accession>
<proteinExistence type="predicted"/>
<reference evidence="1 2" key="1">
    <citation type="journal article" date="2021" name="Elife">
        <title>Chloroplast acquisition without the gene transfer in kleptoplastic sea slugs, Plakobranchus ocellatus.</title>
        <authorList>
            <person name="Maeda T."/>
            <person name="Takahashi S."/>
            <person name="Yoshida T."/>
            <person name="Shimamura S."/>
            <person name="Takaki Y."/>
            <person name="Nagai Y."/>
            <person name="Toyoda A."/>
            <person name="Suzuki Y."/>
            <person name="Arimoto A."/>
            <person name="Ishii H."/>
            <person name="Satoh N."/>
            <person name="Nishiyama T."/>
            <person name="Hasebe M."/>
            <person name="Maruyama T."/>
            <person name="Minagawa J."/>
            <person name="Obokata J."/>
            <person name="Shigenobu S."/>
        </authorList>
    </citation>
    <scope>NUCLEOTIDE SEQUENCE [LARGE SCALE GENOMIC DNA]</scope>
</reference>
<evidence type="ECO:0000313" key="1">
    <source>
        <dbReference type="EMBL" id="GFO39907.1"/>
    </source>
</evidence>
<comment type="caution">
    <text evidence="1">The sequence shown here is derived from an EMBL/GenBank/DDBJ whole genome shotgun (WGS) entry which is preliminary data.</text>
</comment>
<name>A0AAV4D710_9GAST</name>
<dbReference type="EMBL" id="BLXT01007533">
    <property type="protein sequence ID" value="GFO39907.1"/>
    <property type="molecule type" value="Genomic_DNA"/>
</dbReference>
<feature type="non-terminal residue" evidence="1">
    <location>
        <position position="1"/>
    </location>
</feature>
<dbReference type="AlphaFoldDB" id="A0AAV4D710"/>
<protein>
    <submittedName>
        <fullName evidence="1">Uncharacterized protein</fullName>
    </submittedName>
</protein>
<keyword evidence="2" id="KW-1185">Reference proteome</keyword>
<evidence type="ECO:0000313" key="2">
    <source>
        <dbReference type="Proteomes" id="UP000735302"/>
    </source>
</evidence>
<organism evidence="1 2">
    <name type="scientific">Plakobranchus ocellatus</name>
    <dbReference type="NCBI Taxonomy" id="259542"/>
    <lineage>
        <taxon>Eukaryota</taxon>
        <taxon>Metazoa</taxon>
        <taxon>Spiralia</taxon>
        <taxon>Lophotrochozoa</taxon>
        <taxon>Mollusca</taxon>
        <taxon>Gastropoda</taxon>
        <taxon>Heterobranchia</taxon>
        <taxon>Euthyneura</taxon>
        <taxon>Panpulmonata</taxon>
        <taxon>Sacoglossa</taxon>
        <taxon>Placobranchoidea</taxon>
        <taxon>Plakobranchidae</taxon>
        <taxon>Plakobranchus</taxon>
    </lineage>
</organism>